<dbReference type="InterPro" id="IPR045584">
    <property type="entry name" value="Pilin-like"/>
</dbReference>
<evidence type="ECO:0000256" key="5">
    <source>
        <dbReference type="SAM" id="Phobius"/>
    </source>
</evidence>
<dbReference type="PANTHER" id="PTHR30093">
    <property type="entry name" value="GENERAL SECRETION PATHWAY PROTEIN G"/>
    <property type="match status" value="1"/>
</dbReference>
<evidence type="ECO:0000313" key="7">
    <source>
        <dbReference type="Proteomes" id="UP001645039"/>
    </source>
</evidence>
<dbReference type="Pfam" id="PF00114">
    <property type="entry name" value="Pilin"/>
    <property type="match status" value="1"/>
</dbReference>
<name>A0ABR9F240_9GAMM</name>
<accession>A0ABR9F240</accession>
<keyword evidence="5" id="KW-1133">Transmembrane helix</keyword>
<evidence type="ECO:0000256" key="1">
    <source>
        <dbReference type="ARBA" id="ARBA00005233"/>
    </source>
</evidence>
<comment type="subunit">
    <text evidence="2">The pili are polar flexible filaments of about 5.4 nanometers diameter and 2.5 micrometers average length; they consist of only a single polypeptide chain arranged in a helical configuration of five subunits per turn in the assembled pilus.</text>
</comment>
<sequence>MRVLRCSNQRGFTLIELMIVVAIIGVLASFAVPQYQNYVGRAQVGEALSLMSPVKAAISEYHITHGAFPDDNEQAGLSAPDQLSGRYVASIDVSPGESGVTVITMQDTSVVSDLAGGTLVFDPNGEGGEGINWECRVGGDNEIDPKFLPSECR</sequence>
<comment type="caution">
    <text evidence="6">The sequence shown here is derived from an EMBL/GenBank/DDBJ whole genome shotgun (WGS) entry which is preliminary data.</text>
</comment>
<protein>
    <submittedName>
        <fullName evidence="6">Pilin</fullName>
    </submittedName>
</protein>
<dbReference type="Proteomes" id="UP001645039">
    <property type="component" value="Unassembled WGS sequence"/>
</dbReference>
<evidence type="ECO:0000256" key="2">
    <source>
        <dbReference type="ARBA" id="ARBA00011156"/>
    </source>
</evidence>
<keyword evidence="5" id="KW-0812">Transmembrane</keyword>
<evidence type="ECO:0000313" key="6">
    <source>
        <dbReference type="EMBL" id="MBE0400404.1"/>
    </source>
</evidence>
<proteinExistence type="inferred from homology"/>
<keyword evidence="4" id="KW-0281">Fimbrium</keyword>
<dbReference type="PRINTS" id="PR00813">
    <property type="entry name" value="BCTERIALGSPG"/>
</dbReference>
<comment type="similarity">
    <text evidence="1 4">Belongs to the N-Me-Phe pilin family.</text>
</comment>
<dbReference type="Gene3D" id="3.30.700.10">
    <property type="entry name" value="Glycoprotein, Type 4 Pilin"/>
    <property type="match status" value="1"/>
</dbReference>
<keyword evidence="3" id="KW-0488">Methylation</keyword>
<gene>
    <name evidence="6" type="ORF">EI168_09820</name>
</gene>
<keyword evidence="5" id="KW-0472">Membrane</keyword>
<feature type="transmembrane region" description="Helical" evidence="5">
    <location>
        <begin position="12"/>
        <end position="32"/>
    </location>
</feature>
<dbReference type="Pfam" id="PF07963">
    <property type="entry name" value="N_methyl"/>
    <property type="match status" value="1"/>
</dbReference>
<dbReference type="InterPro" id="IPR000983">
    <property type="entry name" value="Bac_GSPG_pilin"/>
</dbReference>
<evidence type="ECO:0000256" key="3">
    <source>
        <dbReference type="ARBA" id="ARBA00022481"/>
    </source>
</evidence>
<evidence type="ECO:0000256" key="4">
    <source>
        <dbReference type="RuleBase" id="RU000389"/>
    </source>
</evidence>
<keyword evidence="7" id="KW-1185">Reference proteome</keyword>
<dbReference type="InterPro" id="IPR012902">
    <property type="entry name" value="N_methyl_site"/>
</dbReference>
<dbReference type="InterPro" id="IPR001082">
    <property type="entry name" value="Pilin"/>
</dbReference>
<dbReference type="PANTHER" id="PTHR30093:SF34">
    <property type="entry name" value="PREPILIN PEPTIDASE-DEPENDENT PROTEIN D"/>
    <property type="match status" value="1"/>
</dbReference>
<dbReference type="EMBL" id="RRZD01000008">
    <property type="protein sequence ID" value="MBE0400404.1"/>
    <property type="molecule type" value="Genomic_DNA"/>
</dbReference>
<dbReference type="PROSITE" id="PS00409">
    <property type="entry name" value="PROKAR_NTER_METHYL"/>
    <property type="match status" value="1"/>
</dbReference>
<reference evidence="6 7" key="1">
    <citation type="submission" date="2020-07" db="EMBL/GenBank/DDBJ databases">
        <title>Halophilic bacteria isolated from french cheeses.</title>
        <authorList>
            <person name="Kothe C.I."/>
            <person name="Farah-Kraiem B."/>
            <person name="Renault P."/>
            <person name="Dridi B."/>
        </authorList>
    </citation>
    <scope>NUCLEOTIDE SEQUENCE [LARGE SCALE GENOMIC DNA]</scope>
    <source>
        <strain evidence="6 7">FME1</strain>
    </source>
</reference>
<dbReference type="SUPFAM" id="SSF54523">
    <property type="entry name" value="Pili subunits"/>
    <property type="match status" value="1"/>
</dbReference>
<dbReference type="NCBIfam" id="TIGR02532">
    <property type="entry name" value="IV_pilin_GFxxxE"/>
    <property type="match status" value="1"/>
</dbReference>
<organism evidence="6 7">
    <name type="scientific">Halomonas casei</name>
    <dbReference type="NCBI Taxonomy" id="2742613"/>
    <lineage>
        <taxon>Bacteria</taxon>
        <taxon>Pseudomonadati</taxon>
        <taxon>Pseudomonadota</taxon>
        <taxon>Gammaproteobacteria</taxon>
        <taxon>Oceanospirillales</taxon>
        <taxon>Halomonadaceae</taxon>
        <taxon>Halomonas</taxon>
    </lineage>
</organism>